<dbReference type="VEuPathDB" id="TriTrypDB:ADEAN_000378200"/>
<feature type="region of interest" description="Disordered" evidence="1">
    <location>
        <begin position="242"/>
        <end position="274"/>
    </location>
</feature>
<accession>A0A7G2C926</accession>
<feature type="region of interest" description="Disordered" evidence="1">
    <location>
        <begin position="193"/>
        <end position="219"/>
    </location>
</feature>
<feature type="region of interest" description="Disordered" evidence="1">
    <location>
        <begin position="131"/>
        <end position="154"/>
    </location>
</feature>
<organism evidence="2 3">
    <name type="scientific">Angomonas deanei</name>
    <dbReference type="NCBI Taxonomy" id="59799"/>
    <lineage>
        <taxon>Eukaryota</taxon>
        <taxon>Discoba</taxon>
        <taxon>Euglenozoa</taxon>
        <taxon>Kinetoplastea</taxon>
        <taxon>Metakinetoplastina</taxon>
        <taxon>Trypanosomatida</taxon>
        <taxon>Trypanosomatidae</taxon>
        <taxon>Strigomonadinae</taxon>
        <taxon>Angomonas</taxon>
    </lineage>
</organism>
<proteinExistence type="predicted"/>
<gene>
    <name evidence="2" type="ORF">ADEAN_000378200</name>
</gene>
<evidence type="ECO:0000256" key="1">
    <source>
        <dbReference type="SAM" id="MobiDB-lite"/>
    </source>
</evidence>
<protein>
    <submittedName>
        <fullName evidence="2">Uncharacterized protein</fullName>
    </submittedName>
</protein>
<name>A0A7G2C926_9TRYP</name>
<sequence length="362" mass="39383">MKERNIRTLIANLEAYHEDLKNKISVKEKELAALIPRLTGSREGERQGESGSGVRRLSIARLTPKSAEDLGATDSVALPLTRESKKFTHSDASAAVPLERVMQRFTLLQKHDLQIQKQFTTAVSLASRGSLRTDGSERLSAKRTRPSFGTSLDTISPIEKVNSLSDVSPEDDTVDNLQSRRVRFSSRSPQVALVSVDRCDGRDPPPLPVPSSHTSGTSPEELIHSLHTLKTSLLQNITNSTCSSCSSDGAATPTREEVPLGQNPASVQTDHSDALSPVYLRRRPQTKQDPNRSNAVSLVDGSVSRCTNNPFASLEKSNGFAVKRQRGVAEYSNNGGLPPDDVHCVKSNTMGIVLACGRTQFF</sequence>
<reference evidence="2 3" key="1">
    <citation type="submission" date="2020-08" db="EMBL/GenBank/DDBJ databases">
        <authorList>
            <person name="Newling K."/>
            <person name="Davey J."/>
            <person name="Forrester S."/>
        </authorList>
    </citation>
    <scope>NUCLEOTIDE SEQUENCE [LARGE SCALE GENOMIC DNA]</scope>
    <source>
        <strain evidence="3">Crithidia deanei Carvalho (ATCC PRA-265)</strain>
    </source>
</reference>
<keyword evidence="3" id="KW-1185">Reference proteome</keyword>
<dbReference type="Proteomes" id="UP000515908">
    <property type="component" value="Chromosome 06"/>
</dbReference>
<evidence type="ECO:0000313" key="3">
    <source>
        <dbReference type="Proteomes" id="UP000515908"/>
    </source>
</evidence>
<dbReference type="EMBL" id="LR877150">
    <property type="protein sequence ID" value="CAD2216320.1"/>
    <property type="molecule type" value="Genomic_DNA"/>
</dbReference>
<dbReference type="AlphaFoldDB" id="A0A7G2C926"/>
<evidence type="ECO:0000313" key="2">
    <source>
        <dbReference type="EMBL" id="CAD2216320.1"/>
    </source>
</evidence>